<feature type="region of interest" description="Disordered" evidence="1">
    <location>
        <begin position="11"/>
        <end position="102"/>
    </location>
</feature>
<reference evidence="2" key="1">
    <citation type="journal article" date="2023" name="Science">
        <title>Genome structures resolve the early diversification of teleost fishes.</title>
        <authorList>
            <person name="Parey E."/>
            <person name="Louis A."/>
            <person name="Montfort J."/>
            <person name="Bouchez O."/>
            <person name="Roques C."/>
            <person name="Iampietro C."/>
            <person name="Lluch J."/>
            <person name="Castinel A."/>
            <person name="Donnadieu C."/>
            <person name="Desvignes T."/>
            <person name="Floi Bucao C."/>
            <person name="Jouanno E."/>
            <person name="Wen M."/>
            <person name="Mejri S."/>
            <person name="Dirks R."/>
            <person name="Jansen H."/>
            <person name="Henkel C."/>
            <person name="Chen W.J."/>
            <person name="Zahm M."/>
            <person name="Cabau C."/>
            <person name="Klopp C."/>
            <person name="Thompson A.W."/>
            <person name="Robinson-Rechavi M."/>
            <person name="Braasch I."/>
            <person name="Lecointre G."/>
            <person name="Bobe J."/>
            <person name="Postlethwait J.H."/>
            <person name="Berthelot C."/>
            <person name="Roest Crollius H."/>
            <person name="Guiguen Y."/>
        </authorList>
    </citation>
    <scope>NUCLEOTIDE SEQUENCE</scope>
    <source>
        <strain evidence="2">NC1722</strain>
    </source>
</reference>
<feature type="compositionally biased region" description="Basic and acidic residues" evidence="1">
    <location>
        <begin position="69"/>
        <end position="91"/>
    </location>
</feature>
<sequence length="102" mass="10884">MGVSCAYSGLCTGGPAEDCGSDKGKRPCPNHGPSCPRYQHASGAPATGLSQKDTVPPQPTGEDPVTACDLRRPYREHSRFPRPQQSEDRSESAVLFSHTTRG</sequence>
<gene>
    <name evidence="2" type="ORF">AAFF_G00133170</name>
</gene>
<accession>A0AAD7RQ78</accession>
<evidence type="ECO:0000256" key="1">
    <source>
        <dbReference type="SAM" id="MobiDB-lite"/>
    </source>
</evidence>
<dbReference type="AlphaFoldDB" id="A0AAD7RQ78"/>
<evidence type="ECO:0000313" key="3">
    <source>
        <dbReference type="Proteomes" id="UP001221898"/>
    </source>
</evidence>
<keyword evidence="3" id="KW-1185">Reference proteome</keyword>
<dbReference type="Proteomes" id="UP001221898">
    <property type="component" value="Unassembled WGS sequence"/>
</dbReference>
<comment type="caution">
    <text evidence="2">The sequence shown here is derived from an EMBL/GenBank/DDBJ whole genome shotgun (WGS) entry which is preliminary data.</text>
</comment>
<protein>
    <submittedName>
        <fullName evidence="2">Uncharacterized protein</fullName>
    </submittedName>
</protein>
<evidence type="ECO:0000313" key="2">
    <source>
        <dbReference type="EMBL" id="KAJ8388441.1"/>
    </source>
</evidence>
<proteinExistence type="predicted"/>
<organism evidence="2 3">
    <name type="scientific">Aldrovandia affinis</name>
    <dbReference type="NCBI Taxonomy" id="143900"/>
    <lineage>
        <taxon>Eukaryota</taxon>
        <taxon>Metazoa</taxon>
        <taxon>Chordata</taxon>
        <taxon>Craniata</taxon>
        <taxon>Vertebrata</taxon>
        <taxon>Euteleostomi</taxon>
        <taxon>Actinopterygii</taxon>
        <taxon>Neopterygii</taxon>
        <taxon>Teleostei</taxon>
        <taxon>Notacanthiformes</taxon>
        <taxon>Halosauridae</taxon>
        <taxon>Aldrovandia</taxon>
    </lineage>
</organism>
<dbReference type="EMBL" id="JAINUG010000194">
    <property type="protein sequence ID" value="KAJ8388441.1"/>
    <property type="molecule type" value="Genomic_DNA"/>
</dbReference>
<name>A0AAD7RQ78_9TELE</name>